<reference evidence="2" key="1">
    <citation type="journal article" date="2019" name="Int. J. Syst. Evol. Microbiol.">
        <title>The Global Catalogue of Microorganisms (GCM) 10K type strain sequencing project: providing services to taxonomists for standard genome sequencing and annotation.</title>
        <authorList>
            <consortium name="The Broad Institute Genomics Platform"/>
            <consortium name="The Broad Institute Genome Sequencing Center for Infectious Disease"/>
            <person name="Wu L."/>
            <person name="Ma J."/>
        </authorList>
    </citation>
    <scope>NUCLEOTIDE SEQUENCE [LARGE SCALE GENOMIC DNA]</scope>
    <source>
        <strain evidence="2">CGMCC 1.12849</strain>
    </source>
</reference>
<dbReference type="RefSeq" id="WP_346058699.1">
    <property type="nucleotide sequence ID" value="NZ_BAAAVQ010000004.1"/>
</dbReference>
<evidence type="ECO:0000313" key="2">
    <source>
        <dbReference type="Proteomes" id="UP001595884"/>
    </source>
</evidence>
<sequence length="195" mass="20664">MILESKVSIACDRSEILRHGHSDGVAGAGKVKILMSSPKRIYALAGAITLMVPLLLATGCSKAQDQCLPEAMSLSETTARPGATITVAAPAAKCDLGYAEGKEYTLQLISEYSEKDPIKAREIRVNTDGSFSDEVPIPVEFPQGAAILLISGSPYDECGDLDSCAAYSHSFTVTADEDESAPSVLDHLDTLLFEP</sequence>
<evidence type="ECO:0000313" key="1">
    <source>
        <dbReference type="EMBL" id="MFC4717442.1"/>
    </source>
</evidence>
<accession>A0ABV9MN56</accession>
<name>A0ABV9MN56_9MICC</name>
<organism evidence="1 2">
    <name type="scientific">Glutamicibacter bergerei</name>
    <dbReference type="NCBI Taxonomy" id="256702"/>
    <lineage>
        <taxon>Bacteria</taxon>
        <taxon>Bacillati</taxon>
        <taxon>Actinomycetota</taxon>
        <taxon>Actinomycetes</taxon>
        <taxon>Micrococcales</taxon>
        <taxon>Micrococcaceae</taxon>
        <taxon>Glutamicibacter</taxon>
    </lineage>
</organism>
<dbReference type="Proteomes" id="UP001595884">
    <property type="component" value="Unassembled WGS sequence"/>
</dbReference>
<dbReference type="EMBL" id="JBHSHE010000070">
    <property type="protein sequence ID" value="MFC4717442.1"/>
    <property type="molecule type" value="Genomic_DNA"/>
</dbReference>
<comment type="caution">
    <text evidence="1">The sequence shown here is derived from an EMBL/GenBank/DDBJ whole genome shotgun (WGS) entry which is preliminary data.</text>
</comment>
<proteinExistence type="predicted"/>
<keyword evidence="2" id="KW-1185">Reference proteome</keyword>
<protein>
    <submittedName>
        <fullName evidence="1">Uncharacterized protein</fullName>
    </submittedName>
</protein>
<gene>
    <name evidence="1" type="ORF">ACFO7V_15035</name>
</gene>